<dbReference type="EMBL" id="GBRH01205980">
    <property type="protein sequence ID" value="JAD91915.1"/>
    <property type="molecule type" value="Transcribed_RNA"/>
</dbReference>
<organism evidence="1">
    <name type="scientific">Arundo donax</name>
    <name type="common">Giant reed</name>
    <name type="synonym">Donax arundinaceus</name>
    <dbReference type="NCBI Taxonomy" id="35708"/>
    <lineage>
        <taxon>Eukaryota</taxon>
        <taxon>Viridiplantae</taxon>
        <taxon>Streptophyta</taxon>
        <taxon>Embryophyta</taxon>
        <taxon>Tracheophyta</taxon>
        <taxon>Spermatophyta</taxon>
        <taxon>Magnoliopsida</taxon>
        <taxon>Liliopsida</taxon>
        <taxon>Poales</taxon>
        <taxon>Poaceae</taxon>
        <taxon>PACMAD clade</taxon>
        <taxon>Arundinoideae</taxon>
        <taxon>Arundineae</taxon>
        <taxon>Arundo</taxon>
    </lineage>
</organism>
<proteinExistence type="predicted"/>
<protein>
    <submittedName>
        <fullName evidence="1">Uncharacterized protein</fullName>
    </submittedName>
</protein>
<sequence>MWPVRGQDHQEMLTMNHPPVTPRNVLMFGMHWLNRWIHC</sequence>
<name>A0A0A9E1X4_ARUDO</name>
<reference evidence="1" key="2">
    <citation type="journal article" date="2015" name="Data Brief">
        <title>Shoot transcriptome of the giant reed, Arundo donax.</title>
        <authorList>
            <person name="Barrero R.A."/>
            <person name="Guerrero F.D."/>
            <person name="Moolhuijzen P."/>
            <person name="Goolsby J.A."/>
            <person name="Tidwell J."/>
            <person name="Bellgard S.E."/>
            <person name="Bellgard M.I."/>
        </authorList>
    </citation>
    <scope>NUCLEOTIDE SEQUENCE</scope>
    <source>
        <tissue evidence="1">Shoot tissue taken approximately 20 cm above the soil surface</tissue>
    </source>
</reference>
<reference evidence="1" key="1">
    <citation type="submission" date="2014-09" db="EMBL/GenBank/DDBJ databases">
        <authorList>
            <person name="Magalhaes I.L.F."/>
            <person name="Oliveira U."/>
            <person name="Santos F.R."/>
            <person name="Vidigal T.H.D.A."/>
            <person name="Brescovit A.D."/>
            <person name="Santos A.J."/>
        </authorList>
    </citation>
    <scope>NUCLEOTIDE SEQUENCE</scope>
    <source>
        <tissue evidence="1">Shoot tissue taken approximately 20 cm above the soil surface</tissue>
    </source>
</reference>
<evidence type="ECO:0000313" key="1">
    <source>
        <dbReference type="EMBL" id="JAD91915.1"/>
    </source>
</evidence>
<dbReference type="AlphaFoldDB" id="A0A0A9E1X4"/>
<accession>A0A0A9E1X4</accession>